<keyword evidence="3" id="KW-1185">Reference proteome</keyword>
<dbReference type="PANTHER" id="PTHR22803">
    <property type="entry name" value="MANNOSE, PHOSPHOLIPASE, LECTIN RECEPTOR RELATED"/>
    <property type="match status" value="1"/>
</dbReference>
<dbReference type="SUPFAM" id="SSF56436">
    <property type="entry name" value="C-type lectin-like"/>
    <property type="match status" value="1"/>
</dbReference>
<protein>
    <submittedName>
        <fullName evidence="4">C-type lectin 37Db-like</fullName>
    </submittedName>
</protein>
<reference evidence="4" key="1">
    <citation type="submission" date="2025-08" db="UniProtKB">
        <authorList>
            <consortium name="RefSeq"/>
        </authorList>
    </citation>
    <scope>IDENTIFICATION</scope>
</reference>
<organism evidence="3 4">
    <name type="scientific">Drosophila suzukii</name>
    <name type="common">Spotted-wing drosophila fruit fly</name>
    <dbReference type="NCBI Taxonomy" id="28584"/>
    <lineage>
        <taxon>Eukaryota</taxon>
        <taxon>Metazoa</taxon>
        <taxon>Ecdysozoa</taxon>
        <taxon>Arthropoda</taxon>
        <taxon>Hexapoda</taxon>
        <taxon>Insecta</taxon>
        <taxon>Pterygota</taxon>
        <taxon>Neoptera</taxon>
        <taxon>Endopterygota</taxon>
        <taxon>Diptera</taxon>
        <taxon>Brachycera</taxon>
        <taxon>Muscomorpha</taxon>
        <taxon>Ephydroidea</taxon>
        <taxon>Drosophilidae</taxon>
        <taxon>Drosophila</taxon>
        <taxon>Sophophora</taxon>
    </lineage>
</organism>
<dbReference type="PROSITE" id="PS50041">
    <property type="entry name" value="C_TYPE_LECTIN_2"/>
    <property type="match status" value="1"/>
</dbReference>
<dbReference type="GeneID" id="108006716"/>
<dbReference type="Proteomes" id="UP001652628">
    <property type="component" value="Chromosome 2L"/>
</dbReference>
<name>A0AB39Z0I4_DROSZ</name>
<dbReference type="InterPro" id="IPR050111">
    <property type="entry name" value="C-type_lectin/snaclec_domain"/>
</dbReference>
<evidence type="ECO:0000259" key="2">
    <source>
        <dbReference type="PROSITE" id="PS50041"/>
    </source>
</evidence>
<dbReference type="InterPro" id="IPR016187">
    <property type="entry name" value="CTDL_fold"/>
</dbReference>
<evidence type="ECO:0000313" key="3">
    <source>
        <dbReference type="Proteomes" id="UP001652628"/>
    </source>
</evidence>
<feature type="domain" description="C-type lectin" evidence="2">
    <location>
        <begin position="57"/>
        <end position="175"/>
    </location>
</feature>
<dbReference type="RefSeq" id="XP_016925749.3">
    <property type="nucleotide sequence ID" value="XM_017070260.4"/>
</dbReference>
<feature type="chain" id="PRO_5046804574" evidence="1">
    <location>
        <begin position="24"/>
        <end position="180"/>
    </location>
</feature>
<feature type="signal peptide" evidence="1">
    <location>
        <begin position="1"/>
        <end position="23"/>
    </location>
</feature>
<dbReference type="InterPro" id="IPR001304">
    <property type="entry name" value="C-type_lectin-like"/>
</dbReference>
<gene>
    <name evidence="4" type="primary">LOC108006716</name>
</gene>
<sequence>MLDHTAVLFFVLLAGSHYGYLAGSENLEIQKPWDNLSTYLENLPKKIELPPPKFRLIGSRYFYIEQQIEQNWTTAASTCREMGGYLAAIKDEEEAQAIIARLTPFVFYYVGINDHEEKGSFVSLASGKPAFLKWSKGEPDYVFHDQNCVSIFNFNDNDEGLMVGPCSNKHTFICQADVEI</sequence>
<dbReference type="SMART" id="SM00034">
    <property type="entry name" value="CLECT"/>
    <property type="match status" value="1"/>
</dbReference>
<dbReference type="Pfam" id="PF00059">
    <property type="entry name" value="Lectin_C"/>
    <property type="match status" value="1"/>
</dbReference>
<evidence type="ECO:0000256" key="1">
    <source>
        <dbReference type="SAM" id="SignalP"/>
    </source>
</evidence>
<dbReference type="Gene3D" id="3.10.100.10">
    <property type="entry name" value="Mannose-Binding Protein A, subunit A"/>
    <property type="match status" value="1"/>
</dbReference>
<keyword evidence="1" id="KW-0732">Signal</keyword>
<accession>A0AB39Z0I4</accession>
<dbReference type="InterPro" id="IPR016186">
    <property type="entry name" value="C-type_lectin-like/link_sf"/>
</dbReference>
<proteinExistence type="predicted"/>
<dbReference type="AlphaFoldDB" id="A0AB39Z0I4"/>
<evidence type="ECO:0000313" key="4">
    <source>
        <dbReference type="RefSeq" id="XP_016925749.3"/>
    </source>
</evidence>